<feature type="region of interest" description="Disordered" evidence="1">
    <location>
        <begin position="1"/>
        <end position="38"/>
    </location>
</feature>
<reference evidence="2 3" key="1">
    <citation type="journal article" date="2014" name="BMC Genomics">
        <title>Genome sequencing of four Aureobasidium pullulans varieties: biotechnological potential, stress tolerance, and description of new species.</title>
        <authorList>
            <person name="Gostin Ar C."/>
            <person name="Ohm R.A."/>
            <person name="Kogej T."/>
            <person name="Sonjak S."/>
            <person name="Turk M."/>
            <person name="Zajc J."/>
            <person name="Zalar P."/>
            <person name="Grube M."/>
            <person name="Sun H."/>
            <person name="Han J."/>
            <person name="Sharma A."/>
            <person name="Chiniquy J."/>
            <person name="Ngan C.Y."/>
            <person name="Lipzen A."/>
            <person name="Barry K."/>
            <person name="Grigoriev I.V."/>
            <person name="Gunde-Cimerman N."/>
        </authorList>
    </citation>
    <scope>NUCLEOTIDE SEQUENCE [LARGE SCALE GENOMIC DNA]</scope>
    <source>
        <strain evidence="2 3">EXF-2481</strain>
    </source>
</reference>
<dbReference type="Proteomes" id="UP000030641">
    <property type="component" value="Unassembled WGS sequence"/>
</dbReference>
<dbReference type="OrthoDB" id="3945387at2759"/>
<dbReference type="EMBL" id="KL584750">
    <property type="protein sequence ID" value="KEQ99977.1"/>
    <property type="molecule type" value="Genomic_DNA"/>
</dbReference>
<dbReference type="GeneID" id="25362497"/>
<evidence type="ECO:0000256" key="1">
    <source>
        <dbReference type="SAM" id="MobiDB-lite"/>
    </source>
</evidence>
<dbReference type="HOGENOM" id="CLU_1434196_0_0_1"/>
<dbReference type="InParanoid" id="A0A074Z0T0"/>
<evidence type="ECO:0000313" key="2">
    <source>
        <dbReference type="EMBL" id="KEQ99977.1"/>
    </source>
</evidence>
<organism evidence="2 3">
    <name type="scientific">Aureobasidium subglaciale (strain EXF-2481)</name>
    <name type="common">Aureobasidium pullulans var. subglaciale</name>
    <dbReference type="NCBI Taxonomy" id="1043005"/>
    <lineage>
        <taxon>Eukaryota</taxon>
        <taxon>Fungi</taxon>
        <taxon>Dikarya</taxon>
        <taxon>Ascomycota</taxon>
        <taxon>Pezizomycotina</taxon>
        <taxon>Dothideomycetes</taxon>
        <taxon>Dothideomycetidae</taxon>
        <taxon>Dothideales</taxon>
        <taxon>Saccotheciaceae</taxon>
        <taxon>Aureobasidium</taxon>
    </lineage>
</organism>
<evidence type="ECO:0000313" key="3">
    <source>
        <dbReference type="Proteomes" id="UP000030641"/>
    </source>
</evidence>
<sequence length="189" mass="21617">MLNNRPYSDIPPACQDQPLGCADESPARNTKVRPSPHSGYFTAGSNDTFHMMADFRGYEIDDCETIGASFTGIMTPGSTVFGLEIPKPTVVIRVRVTYKYGKTRERLEIKMRRDMPFKELVSLFKNRHAGCERFLFQYVTWSELDKPKSQRRYRLIFETDTPACLDLADIAELEFVWPGDTKAMDLSQV</sequence>
<dbReference type="RefSeq" id="XP_013348508.1">
    <property type="nucleotide sequence ID" value="XM_013493054.1"/>
</dbReference>
<gene>
    <name evidence="2" type="ORF">AUEXF2481DRAFT_206772</name>
</gene>
<proteinExistence type="predicted"/>
<keyword evidence="3" id="KW-1185">Reference proteome</keyword>
<protein>
    <submittedName>
        <fullName evidence="2">Uncharacterized protein</fullName>
    </submittedName>
</protein>
<accession>A0A074Z0T0</accession>
<dbReference type="AlphaFoldDB" id="A0A074Z0T0"/>
<name>A0A074Z0T0_AURSE</name>